<dbReference type="PANTHER" id="PTHR47424">
    <property type="entry name" value="REGULATORY PROTEIN GAL4"/>
    <property type="match status" value="1"/>
</dbReference>
<feature type="domain" description="Xylanolytic transcriptional activator regulatory" evidence="5">
    <location>
        <begin position="73"/>
        <end position="152"/>
    </location>
</feature>
<keyword evidence="4" id="KW-0472">Membrane</keyword>
<dbReference type="GO" id="GO:0000981">
    <property type="term" value="F:DNA-binding transcription factor activity, RNA polymerase II-specific"/>
    <property type="evidence" value="ECO:0007669"/>
    <property type="project" value="TreeGrafter"/>
</dbReference>
<keyword evidence="3" id="KW-0539">Nucleus</keyword>
<dbReference type="RefSeq" id="XP_056539066.1">
    <property type="nucleotide sequence ID" value="XM_056691360.1"/>
</dbReference>
<keyword evidence="4" id="KW-0812">Transmembrane</keyword>
<evidence type="ECO:0000259" key="5">
    <source>
        <dbReference type="SMART" id="SM00906"/>
    </source>
</evidence>
<organism evidence="6 7">
    <name type="scientific">Penicillium canariense</name>
    <dbReference type="NCBI Taxonomy" id="189055"/>
    <lineage>
        <taxon>Eukaryota</taxon>
        <taxon>Fungi</taxon>
        <taxon>Dikarya</taxon>
        <taxon>Ascomycota</taxon>
        <taxon>Pezizomycotina</taxon>
        <taxon>Eurotiomycetes</taxon>
        <taxon>Eurotiomycetidae</taxon>
        <taxon>Eurotiales</taxon>
        <taxon>Aspergillaceae</taxon>
        <taxon>Penicillium</taxon>
    </lineage>
</organism>
<dbReference type="GO" id="GO:0006351">
    <property type="term" value="P:DNA-templated transcription"/>
    <property type="evidence" value="ECO:0007669"/>
    <property type="project" value="InterPro"/>
</dbReference>
<evidence type="ECO:0000256" key="4">
    <source>
        <dbReference type="SAM" id="Phobius"/>
    </source>
</evidence>
<sequence length="327" mass="36898">MLDEENFRRTFLACQRKDKQWLSLLNIVLALGGIAASGPDNHTHSMNPSLELIQALGLMGGWYSHYISQPNLGYSLMGAALRMAATLGLQREPYDCHVSLSPMRSIGQENKRRVWWSLCCLEVWGLETLGRPSMDCFGPGITTNLPSLLDKDNHIEVLSLTENIQFVEIAARIHDLLASLPTMEYTEFFDLDSKLLRWWNNVPPLLKDYEPCPESLNMPYGHTAERSREVISRILEANLQSPNVETQDASGSQFGSQDFTTMNILHNYQAISSDQASDRTAAAPGNGWSQSMWEYLSWEANDIWPDLSRLNAQNQVMPFLDPIDDGM</sequence>
<dbReference type="GeneID" id="81430536"/>
<feature type="transmembrane region" description="Helical" evidence="4">
    <location>
        <begin position="21"/>
        <end position="39"/>
    </location>
</feature>
<dbReference type="OrthoDB" id="3362851at2759"/>
<reference evidence="6" key="2">
    <citation type="journal article" date="2023" name="IMA Fungus">
        <title>Comparative genomic study of the Penicillium genus elucidates a diverse pangenome and 15 lateral gene transfer events.</title>
        <authorList>
            <person name="Petersen C."/>
            <person name="Sorensen T."/>
            <person name="Nielsen M.R."/>
            <person name="Sondergaard T.E."/>
            <person name="Sorensen J.L."/>
            <person name="Fitzpatrick D.A."/>
            <person name="Frisvad J.C."/>
            <person name="Nielsen K.L."/>
        </authorList>
    </citation>
    <scope>NUCLEOTIDE SEQUENCE</scope>
    <source>
        <strain evidence="6">IBT 26290</strain>
    </source>
</reference>
<comment type="caution">
    <text evidence="6">The sequence shown here is derived from an EMBL/GenBank/DDBJ whole genome shotgun (WGS) entry which is preliminary data.</text>
</comment>
<evidence type="ECO:0000256" key="2">
    <source>
        <dbReference type="ARBA" id="ARBA00023163"/>
    </source>
</evidence>
<name>A0A9W9HPS5_9EURO</name>
<protein>
    <recommendedName>
        <fullName evidence="5">Xylanolytic transcriptional activator regulatory domain-containing protein</fullName>
    </recommendedName>
</protein>
<keyword evidence="1" id="KW-0805">Transcription regulation</keyword>
<dbReference type="GO" id="GO:0008270">
    <property type="term" value="F:zinc ion binding"/>
    <property type="evidence" value="ECO:0007669"/>
    <property type="project" value="InterPro"/>
</dbReference>
<dbReference type="InterPro" id="IPR051127">
    <property type="entry name" value="Fungal_SecMet_Regulators"/>
</dbReference>
<dbReference type="GO" id="GO:0005634">
    <property type="term" value="C:nucleus"/>
    <property type="evidence" value="ECO:0007669"/>
    <property type="project" value="TreeGrafter"/>
</dbReference>
<gene>
    <name evidence="6" type="ORF">N7482_009236</name>
</gene>
<dbReference type="AlphaFoldDB" id="A0A9W9HPS5"/>
<proteinExistence type="predicted"/>
<reference evidence="6" key="1">
    <citation type="submission" date="2022-11" db="EMBL/GenBank/DDBJ databases">
        <authorList>
            <person name="Petersen C."/>
        </authorList>
    </citation>
    <scope>NUCLEOTIDE SEQUENCE</scope>
    <source>
        <strain evidence="6">IBT 26290</strain>
    </source>
</reference>
<keyword evidence="2" id="KW-0804">Transcription</keyword>
<dbReference type="GO" id="GO:0000435">
    <property type="term" value="P:positive regulation of transcription from RNA polymerase II promoter by galactose"/>
    <property type="evidence" value="ECO:0007669"/>
    <property type="project" value="TreeGrafter"/>
</dbReference>
<dbReference type="Proteomes" id="UP001149163">
    <property type="component" value="Unassembled WGS sequence"/>
</dbReference>
<evidence type="ECO:0000313" key="6">
    <source>
        <dbReference type="EMBL" id="KAJ5152758.1"/>
    </source>
</evidence>
<accession>A0A9W9HPS5</accession>
<dbReference type="InterPro" id="IPR007219">
    <property type="entry name" value="XnlR_reg_dom"/>
</dbReference>
<evidence type="ECO:0000256" key="1">
    <source>
        <dbReference type="ARBA" id="ARBA00023015"/>
    </source>
</evidence>
<dbReference type="SMART" id="SM00906">
    <property type="entry name" value="Fungal_trans"/>
    <property type="match status" value="1"/>
</dbReference>
<dbReference type="PANTHER" id="PTHR47424:SF5">
    <property type="entry name" value="ZN(II)2CYS6 TRANSCRIPTION FACTOR (EUROFUNG)"/>
    <property type="match status" value="1"/>
</dbReference>
<dbReference type="CDD" id="cd12148">
    <property type="entry name" value="fungal_TF_MHR"/>
    <property type="match status" value="1"/>
</dbReference>
<dbReference type="Pfam" id="PF04082">
    <property type="entry name" value="Fungal_trans"/>
    <property type="match status" value="1"/>
</dbReference>
<dbReference type="EMBL" id="JAPQKN010000007">
    <property type="protein sequence ID" value="KAJ5152758.1"/>
    <property type="molecule type" value="Genomic_DNA"/>
</dbReference>
<keyword evidence="4" id="KW-1133">Transmembrane helix</keyword>
<keyword evidence="7" id="KW-1185">Reference proteome</keyword>
<dbReference type="GO" id="GO:0000978">
    <property type="term" value="F:RNA polymerase II cis-regulatory region sequence-specific DNA binding"/>
    <property type="evidence" value="ECO:0007669"/>
    <property type="project" value="TreeGrafter"/>
</dbReference>
<evidence type="ECO:0000313" key="7">
    <source>
        <dbReference type="Proteomes" id="UP001149163"/>
    </source>
</evidence>
<evidence type="ECO:0000256" key="3">
    <source>
        <dbReference type="ARBA" id="ARBA00023242"/>
    </source>
</evidence>